<accession>A0ABP8KNY2</accession>
<sequence>MSRKTDYVVVGANAGSKEDKARELGLPILDEAGFRRLLETGRAD</sequence>
<dbReference type="Gene3D" id="3.40.50.10190">
    <property type="entry name" value="BRCT domain"/>
    <property type="match status" value="1"/>
</dbReference>
<dbReference type="Proteomes" id="UP001500945">
    <property type="component" value="Unassembled WGS sequence"/>
</dbReference>
<gene>
    <name evidence="1" type="ORF">GCM10023168_30390</name>
</gene>
<keyword evidence="2" id="KW-1185">Reference proteome</keyword>
<organism evidence="1 2">
    <name type="scientific">Fodinibacter luteus</name>
    <dbReference type="NCBI Taxonomy" id="552064"/>
    <lineage>
        <taxon>Bacteria</taxon>
        <taxon>Bacillati</taxon>
        <taxon>Actinomycetota</taxon>
        <taxon>Actinomycetes</taxon>
        <taxon>Micrococcales</taxon>
        <taxon>Intrasporangiaceae</taxon>
        <taxon>Fodinibacter (ex Wang et al. 2009)</taxon>
    </lineage>
</organism>
<comment type="caution">
    <text evidence="1">The sequence shown here is derived from an EMBL/GenBank/DDBJ whole genome shotgun (WGS) entry which is preliminary data.</text>
</comment>
<evidence type="ECO:0000313" key="1">
    <source>
        <dbReference type="EMBL" id="GAA4410564.1"/>
    </source>
</evidence>
<reference evidence="2" key="1">
    <citation type="journal article" date="2019" name="Int. J. Syst. Evol. Microbiol.">
        <title>The Global Catalogue of Microorganisms (GCM) 10K type strain sequencing project: providing services to taxonomists for standard genome sequencing and annotation.</title>
        <authorList>
            <consortium name="The Broad Institute Genomics Platform"/>
            <consortium name="The Broad Institute Genome Sequencing Center for Infectious Disease"/>
            <person name="Wu L."/>
            <person name="Ma J."/>
        </authorList>
    </citation>
    <scope>NUCLEOTIDE SEQUENCE [LARGE SCALE GENOMIC DNA]</scope>
    <source>
        <strain evidence="2">JCM 17809</strain>
    </source>
</reference>
<name>A0ABP8KNY2_9MICO</name>
<dbReference type="InterPro" id="IPR036420">
    <property type="entry name" value="BRCT_dom_sf"/>
</dbReference>
<protein>
    <recommendedName>
        <fullName evidence="3">BRCT domain-containing protein</fullName>
    </recommendedName>
</protein>
<evidence type="ECO:0008006" key="3">
    <source>
        <dbReference type="Google" id="ProtNLM"/>
    </source>
</evidence>
<dbReference type="EMBL" id="BAABGM010000020">
    <property type="protein sequence ID" value="GAA4410564.1"/>
    <property type="molecule type" value="Genomic_DNA"/>
</dbReference>
<dbReference type="SUPFAM" id="SSF52113">
    <property type="entry name" value="BRCT domain"/>
    <property type="match status" value="1"/>
</dbReference>
<evidence type="ECO:0000313" key="2">
    <source>
        <dbReference type="Proteomes" id="UP001500945"/>
    </source>
</evidence>
<proteinExistence type="predicted"/>